<accession>A0A940WEL5</accession>
<organism evidence="1 2">
    <name type="scientific">Microbispora oryzae</name>
    <dbReference type="NCBI Taxonomy" id="2806554"/>
    <lineage>
        <taxon>Bacteria</taxon>
        <taxon>Bacillati</taxon>
        <taxon>Actinomycetota</taxon>
        <taxon>Actinomycetes</taxon>
        <taxon>Streptosporangiales</taxon>
        <taxon>Streptosporangiaceae</taxon>
        <taxon>Microbispora</taxon>
    </lineage>
</organism>
<dbReference type="AlphaFoldDB" id="A0A940WEL5"/>
<gene>
    <name evidence="1" type="ORF">JOL79_05260</name>
</gene>
<keyword evidence="2" id="KW-1185">Reference proteome</keyword>
<protein>
    <submittedName>
        <fullName evidence="1">Amidohydrolase family protein</fullName>
    </submittedName>
</protein>
<dbReference type="Proteomes" id="UP000674234">
    <property type="component" value="Unassembled WGS sequence"/>
</dbReference>
<name>A0A940WEL5_9ACTN</name>
<sequence length="298" mass="32253">MTVDVHQHLWTPSFIDALRRRSRPPMLDGWTLLLGGEPPYEVNPAAHDLDSRLKLNADLELALVSLSSPLGIEHLPPEDAWPLIDAYHHDAARLPPPFRPWAAAPVTDIDPVRLGRTLDAGFAGLQLPATALGDAAGLARVAPLLDELEARGLPLFAHPGPTVAAGPDWPDWWAPVVPYVQQMHAAWYAFQAYGRPRHPGLKVCFALLAGLAPLHSERQISRGASVRGLVDPDMFVETSSYGPRAVDAVIRELGVDVVVNGSDQPYAQAPVLGLGDAARHAITVANAHRLLTRKESHS</sequence>
<reference evidence="1" key="1">
    <citation type="submission" date="2021-02" db="EMBL/GenBank/DDBJ databases">
        <title>Draft genome sequence of Microbispora sp. RL4-1S isolated from rice leaves in Thailand.</title>
        <authorList>
            <person name="Muangham S."/>
            <person name="Duangmal K."/>
        </authorList>
    </citation>
    <scope>NUCLEOTIDE SEQUENCE</scope>
    <source>
        <strain evidence="1">RL4-1S</strain>
    </source>
</reference>
<dbReference type="EMBL" id="JAFCNB010000002">
    <property type="protein sequence ID" value="MBP2703208.1"/>
    <property type="molecule type" value="Genomic_DNA"/>
</dbReference>
<evidence type="ECO:0000313" key="2">
    <source>
        <dbReference type="Proteomes" id="UP000674234"/>
    </source>
</evidence>
<dbReference type="Gene3D" id="3.20.20.140">
    <property type="entry name" value="Metal-dependent hydrolases"/>
    <property type="match status" value="1"/>
</dbReference>
<evidence type="ECO:0000313" key="1">
    <source>
        <dbReference type="EMBL" id="MBP2703208.1"/>
    </source>
</evidence>
<dbReference type="InterPro" id="IPR032466">
    <property type="entry name" value="Metal_Hydrolase"/>
</dbReference>
<comment type="caution">
    <text evidence="1">The sequence shown here is derived from an EMBL/GenBank/DDBJ whole genome shotgun (WGS) entry which is preliminary data.</text>
</comment>
<proteinExistence type="predicted"/>
<dbReference type="SUPFAM" id="SSF51556">
    <property type="entry name" value="Metallo-dependent hydrolases"/>
    <property type="match status" value="1"/>
</dbReference>
<dbReference type="RefSeq" id="WP_210154497.1">
    <property type="nucleotide sequence ID" value="NZ_JAFCNB010000002.1"/>
</dbReference>